<dbReference type="InterPro" id="IPR011059">
    <property type="entry name" value="Metal-dep_hydrolase_composite"/>
</dbReference>
<evidence type="ECO:0000256" key="6">
    <source>
        <dbReference type="ARBA" id="ARBA00022833"/>
    </source>
</evidence>
<keyword evidence="11" id="KW-1185">Reference proteome</keyword>
<dbReference type="InterPro" id="IPR051607">
    <property type="entry name" value="Metallo-dep_hydrolases"/>
</dbReference>
<dbReference type="GO" id="GO:0008892">
    <property type="term" value="F:guanine deaminase activity"/>
    <property type="evidence" value="ECO:0007669"/>
    <property type="project" value="UniProtKB-UniRule"/>
</dbReference>
<name>A0A1Y6CHS2_9BACT</name>
<sequence length="431" mass="48306">MSTAIIGHIFQVVQDAQGTLSIDSRPDHGLMIDDQGTITSVMPKKDCGHADRIVDYGDRLILPGFIDTHVHFPQTDMIGVYSGELLEWLDEHTFPHETALIQDPEQAKDSAKAFANELFRHGTCTAVAFACSKKSATQILFEEFDRNGARLVSGKISMNRFAPEGMLDQIDDDLQAQSQLIQDWNGKDERLFYALSPRFAPSCSADLLQGISDLLVKNPKLYVQTHFAENLDEVAWVKDLFPKSTDYLGVYEDYGLINERCILAHGIYASASERERLKRSRTMVSHCPTSNLFLGSGLLPYRSFREQGIVLGLGTDVGAGTSFSLWQTMAEAVKVSKLRREQVLPEDLFFAATLGAAQGLQLSDRIGSLEAGKQADFQVIDPSRRELLKRRLPYCHDHRQFLSALIFHCDDRNLESLWVKGRKIFENNTSA</sequence>
<evidence type="ECO:0000313" key="11">
    <source>
        <dbReference type="Proteomes" id="UP000192907"/>
    </source>
</evidence>
<gene>
    <name evidence="10" type="ORF">SAMN06296036_117151</name>
</gene>
<organism evidence="10 11">
    <name type="scientific">Pseudobacteriovorax antillogorgiicola</name>
    <dbReference type="NCBI Taxonomy" id="1513793"/>
    <lineage>
        <taxon>Bacteria</taxon>
        <taxon>Pseudomonadati</taxon>
        <taxon>Bdellovibrionota</taxon>
        <taxon>Oligoflexia</taxon>
        <taxon>Oligoflexales</taxon>
        <taxon>Pseudobacteriovoracaceae</taxon>
        <taxon>Pseudobacteriovorax</taxon>
    </lineage>
</organism>
<reference evidence="11" key="1">
    <citation type="submission" date="2017-04" db="EMBL/GenBank/DDBJ databases">
        <authorList>
            <person name="Varghese N."/>
            <person name="Submissions S."/>
        </authorList>
    </citation>
    <scope>NUCLEOTIDE SEQUENCE [LARGE SCALE GENOMIC DNA]</scope>
    <source>
        <strain evidence="11">RKEM611</strain>
    </source>
</reference>
<dbReference type="GO" id="GO:0005829">
    <property type="term" value="C:cytosol"/>
    <property type="evidence" value="ECO:0007669"/>
    <property type="project" value="TreeGrafter"/>
</dbReference>
<comment type="catalytic activity">
    <reaction evidence="8">
        <text>guanine + H2O + H(+) = xanthine + NH4(+)</text>
        <dbReference type="Rhea" id="RHEA:14665"/>
        <dbReference type="ChEBI" id="CHEBI:15377"/>
        <dbReference type="ChEBI" id="CHEBI:15378"/>
        <dbReference type="ChEBI" id="CHEBI:16235"/>
        <dbReference type="ChEBI" id="CHEBI:17712"/>
        <dbReference type="ChEBI" id="CHEBI:28938"/>
        <dbReference type="EC" id="3.5.4.3"/>
    </reaction>
</comment>
<dbReference type="UniPathway" id="UPA00603">
    <property type="reaction ID" value="UER00660"/>
</dbReference>
<dbReference type="SUPFAM" id="SSF51556">
    <property type="entry name" value="Metallo-dependent hydrolases"/>
    <property type="match status" value="1"/>
</dbReference>
<dbReference type="STRING" id="1513793.SAMN06296036_117151"/>
<evidence type="ECO:0000256" key="2">
    <source>
        <dbReference type="ARBA" id="ARBA00006745"/>
    </source>
</evidence>
<dbReference type="PANTHER" id="PTHR11271">
    <property type="entry name" value="GUANINE DEAMINASE"/>
    <property type="match status" value="1"/>
</dbReference>
<dbReference type="AlphaFoldDB" id="A0A1Y6CHS2"/>
<feature type="domain" description="Amidohydrolase-related" evidence="9">
    <location>
        <begin position="61"/>
        <end position="422"/>
    </location>
</feature>
<protein>
    <recommendedName>
        <fullName evidence="3 7">Guanine deaminase</fullName>
        <shortName evidence="8">Guanase</shortName>
        <ecNumber evidence="3 7">3.5.4.3</ecNumber>
    </recommendedName>
    <alternativeName>
        <fullName evidence="8">Guanine aminohydrolase</fullName>
    </alternativeName>
</protein>
<keyword evidence="6 8" id="KW-0862">Zinc</keyword>
<dbReference type="NCBIfam" id="TIGR02967">
    <property type="entry name" value="guan_deamin"/>
    <property type="match status" value="1"/>
</dbReference>
<dbReference type="EC" id="3.5.4.3" evidence="3 7"/>
<dbReference type="PANTHER" id="PTHR11271:SF6">
    <property type="entry name" value="GUANINE DEAMINASE"/>
    <property type="match status" value="1"/>
</dbReference>
<comment type="function">
    <text evidence="8">Catalyzes the hydrolytic deamination of guanine, producing xanthine and ammonia.</text>
</comment>
<evidence type="ECO:0000313" key="10">
    <source>
        <dbReference type="EMBL" id="SMF55667.1"/>
    </source>
</evidence>
<keyword evidence="5 8" id="KW-0378">Hydrolase</keyword>
<dbReference type="Gene3D" id="2.30.40.10">
    <property type="entry name" value="Urease, subunit C, domain 1"/>
    <property type="match status" value="1"/>
</dbReference>
<dbReference type="NCBIfam" id="NF006679">
    <property type="entry name" value="PRK09228.1"/>
    <property type="match status" value="1"/>
</dbReference>
<dbReference type="InterPro" id="IPR014311">
    <property type="entry name" value="Guanine_deaminase"/>
</dbReference>
<comment type="pathway">
    <text evidence="1 8">Purine metabolism; guanine degradation; xanthine from guanine: step 1/1.</text>
</comment>
<proteinExistence type="inferred from homology"/>
<dbReference type="Pfam" id="PF01979">
    <property type="entry name" value="Amidohydro_1"/>
    <property type="match status" value="1"/>
</dbReference>
<dbReference type="GO" id="GO:0008270">
    <property type="term" value="F:zinc ion binding"/>
    <property type="evidence" value="ECO:0007669"/>
    <property type="project" value="UniProtKB-UniRule"/>
</dbReference>
<accession>A0A1Y6CHS2</accession>
<comment type="similarity">
    <text evidence="2 8">Belongs to the metallo-dependent hydrolases superfamily. ATZ/TRZ family.</text>
</comment>
<dbReference type="GO" id="GO:0006147">
    <property type="term" value="P:guanine catabolic process"/>
    <property type="evidence" value="ECO:0007669"/>
    <property type="project" value="UniProtKB-UniRule"/>
</dbReference>
<dbReference type="Proteomes" id="UP000192907">
    <property type="component" value="Unassembled WGS sequence"/>
</dbReference>
<dbReference type="InterPro" id="IPR032466">
    <property type="entry name" value="Metal_Hydrolase"/>
</dbReference>
<evidence type="ECO:0000256" key="5">
    <source>
        <dbReference type="ARBA" id="ARBA00022801"/>
    </source>
</evidence>
<keyword evidence="4 8" id="KW-0479">Metal-binding</keyword>
<evidence type="ECO:0000256" key="3">
    <source>
        <dbReference type="ARBA" id="ARBA00012781"/>
    </source>
</evidence>
<dbReference type="EMBL" id="FWZT01000017">
    <property type="protein sequence ID" value="SMF55667.1"/>
    <property type="molecule type" value="Genomic_DNA"/>
</dbReference>
<evidence type="ECO:0000256" key="8">
    <source>
        <dbReference type="RuleBase" id="RU366009"/>
    </source>
</evidence>
<evidence type="ECO:0000256" key="4">
    <source>
        <dbReference type="ARBA" id="ARBA00022723"/>
    </source>
</evidence>
<dbReference type="Gene3D" id="3.20.20.140">
    <property type="entry name" value="Metal-dependent hydrolases"/>
    <property type="match status" value="1"/>
</dbReference>
<dbReference type="InterPro" id="IPR006680">
    <property type="entry name" value="Amidohydro-rel"/>
</dbReference>
<comment type="cofactor">
    <cofactor evidence="8">
        <name>Zn(2+)</name>
        <dbReference type="ChEBI" id="CHEBI:29105"/>
    </cofactor>
    <text evidence="8">Binds 1 zinc ion per subunit.</text>
</comment>
<dbReference type="SUPFAM" id="SSF51338">
    <property type="entry name" value="Composite domain of metallo-dependent hydrolases"/>
    <property type="match status" value="1"/>
</dbReference>
<evidence type="ECO:0000256" key="7">
    <source>
        <dbReference type="NCBIfam" id="TIGR02967"/>
    </source>
</evidence>
<evidence type="ECO:0000259" key="9">
    <source>
        <dbReference type="Pfam" id="PF01979"/>
    </source>
</evidence>
<evidence type="ECO:0000256" key="1">
    <source>
        <dbReference type="ARBA" id="ARBA00004984"/>
    </source>
</evidence>